<dbReference type="RefSeq" id="WP_245122906.1">
    <property type="nucleotide sequence ID" value="NZ_CP095061.1"/>
</dbReference>
<dbReference type="Proteomes" id="UP000830401">
    <property type="component" value="Chromosome"/>
</dbReference>
<dbReference type="SUPFAM" id="SSF51735">
    <property type="entry name" value="NAD(P)-binding Rossmann-fold domains"/>
    <property type="match status" value="1"/>
</dbReference>
<keyword evidence="4" id="KW-1185">Reference proteome</keyword>
<reference evidence="3" key="1">
    <citation type="submission" date="2022-04" db="EMBL/GenBank/DDBJ databases">
        <title>Hymenobacter sp. isolated from the air.</title>
        <authorList>
            <person name="Won M."/>
            <person name="Lee C.-M."/>
            <person name="Woen H.-Y."/>
            <person name="Kwon S.-W."/>
        </authorList>
    </citation>
    <scope>NUCLEOTIDE SEQUENCE</scope>
    <source>
        <strain evidence="3">5420S-77</strain>
    </source>
</reference>
<sequence>MKLRVIITGATGMVGEGVLLECLRNPEVEQILVLGRRANGIVHPKVKEVLHADFQNLAGIEDQLVGYNACFYCAGVSSVGLSKPEYERITYDATLHVAETLVRLNPNMTFVFVSGAGTDSREKSAQHWARVKGRTENALLRLPFRHAYMFRPGFMRATPGQRNVLKLYKYLGWLYPIMRRLTPNLVSTMSEVGVAMIKATQEGYPKSILEVRDMVALAHGKVAKGS</sequence>
<dbReference type="Pfam" id="PF01370">
    <property type="entry name" value="Epimerase"/>
    <property type="match status" value="1"/>
</dbReference>
<gene>
    <name evidence="3" type="ORF">MUN86_05885</name>
</gene>
<evidence type="ECO:0000313" key="3">
    <source>
        <dbReference type="EMBL" id="UOQ67409.1"/>
    </source>
</evidence>
<dbReference type="Gene3D" id="3.40.50.720">
    <property type="entry name" value="NAD(P)-binding Rossmann-like Domain"/>
    <property type="match status" value="1"/>
</dbReference>
<accession>A0ABY4G922</accession>
<dbReference type="EMBL" id="CP095061">
    <property type="protein sequence ID" value="UOQ67409.1"/>
    <property type="molecule type" value="Genomic_DNA"/>
</dbReference>
<proteinExistence type="predicted"/>
<dbReference type="InterPro" id="IPR001509">
    <property type="entry name" value="Epimerase_deHydtase"/>
</dbReference>
<evidence type="ECO:0000256" key="1">
    <source>
        <dbReference type="ARBA" id="ARBA00004370"/>
    </source>
</evidence>
<evidence type="ECO:0000259" key="2">
    <source>
        <dbReference type="Pfam" id="PF01370"/>
    </source>
</evidence>
<protein>
    <submittedName>
        <fullName evidence="3">NAD-dependent epimerase/dehydratase family protein</fullName>
    </submittedName>
</protein>
<dbReference type="PANTHER" id="PTHR14097:SF8">
    <property type="entry name" value="NAD(P)-BINDING DOMAIN-CONTAINING PROTEIN"/>
    <property type="match status" value="1"/>
</dbReference>
<organism evidence="3 4">
    <name type="scientific">Hymenobacter volaticus</name>
    <dbReference type="NCBI Taxonomy" id="2932254"/>
    <lineage>
        <taxon>Bacteria</taxon>
        <taxon>Pseudomonadati</taxon>
        <taxon>Bacteroidota</taxon>
        <taxon>Cytophagia</taxon>
        <taxon>Cytophagales</taxon>
        <taxon>Hymenobacteraceae</taxon>
        <taxon>Hymenobacter</taxon>
    </lineage>
</organism>
<feature type="domain" description="NAD-dependent epimerase/dehydratase" evidence="2">
    <location>
        <begin position="5"/>
        <end position="115"/>
    </location>
</feature>
<name>A0ABY4G922_9BACT</name>
<dbReference type="PANTHER" id="PTHR14097">
    <property type="entry name" value="OXIDOREDUCTASE HTATIP2"/>
    <property type="match status" value="1"/>
</dbReference>
<evidence type="ECO:0000313" key="4">
    <source>
        <dbReference type="Proteomes" id="UP000830401"/>
    </source>
</evidence>
<comment type="subcellular location">
    <subcellularLocation>
        <location evidence="1">Membrane</location>
    </subcellularLocation>
</comment>
<dbReference type="InterPro" id="IPR036291">
    <property type="entry name" value="NAD(P)-bd_dom_sf"/>
</dbReference>